<dbReference type="InterPro" id="IPR038765">
    <property type="entry name" value="Papain-like_cys_pep_sf"/>
</dbReference>
<keyword evidence="1" id="KW-0175">Coiled coil</keyword>
<keyword evidence="3" id="KW-0812">Transmembrane</keyword>
<protein>
    <submittedName>
        <fullName evidence="4">YD repeat protein</fullName>
    </submittedName>
</protein>
<evidence type="ECO:0000256" key="2">
    <source>
        <dbReference type="SAM" id="MobiDB-lite"/>
    </source>
</evidence>
<evidence type="ECO:0000313" key="5">
    <source>
        <dbReference type="Proteomes" id="UP000053467"/>
    </source>
</evidence>
<feature type="compositionally biased region" description="Gly residues" evidence="2">
    <location>
        <begin position="275"/>
        <end position="286"/>
    </location>
</feature>
<evidence type="ECO:0000256" key="3">
    <source>
        <dbReference type="SAM" id="Phobius"/>
    </source>
</evidence>
<feature type="coiled-coil region" evidence="1">
    <location>
        <begin position="400"/>
        <end position="430"/>
    </location>
</feature>
<name>A0A101HZW2_UNCT6</name>
<gene>
    <name evidence="4" type="ORF">XE03_1478</name>
</gene>
<dbReference type="EMBL" id="LGGX01000018">
    <property type="protein sequence ID" value="KUK86462.1"/>
    <property type="molecule type" value="Genomic_DNA"/>
</dbReference>
<dbReference type="AlphaFoldDB" id="A0A101HZW2"/>
<comment type="caution">
    <text evidence="4">The sequence shown here is derived from an EMBL/GenBank/DDBJ whole genome shotgun (WGS) entry which is preliminary data.</text>
</comment>
<evidence type="ECO:0000256" key="1">
    <source>
        <dbReference type="SAM" id="Coils"/>
    </source>
</evidence>
<accession>A0A101HZW2</accession>
<proteinExistence type="predicted"/>
<organism evidence="4 5">
    <name type="scientific">candidate division TA06 bacterium 34_109</name>
    <dbReference type="NCBI Taxonomy" id="1635277"/>
    <lineage>
        <taxon>Bacteria</taxon>
        <taxon>Bacteria division TA06</taxon>
    </lineage>
</organism>
<feature type="transmembrane region" description="Helical" evidence="3">
    <location>
        <begin position="25"/>
        <end position="44"/>
    </location>
</feature>
<reference evidence="5" key="1">
    <citation type="journal article" date="2015" name="MBio">
        <title>Genome-Resolved Metagenomic Analysis Reveals Roles for Candidate Phyla and Other Microbial Community Members in Biogeochemical Transformations in Oil Reservoirs.</title>
        <authorList>
            <person name="Hu P."/>
            <person name="Tom L."/>
            <person name="Singh A."/>
            <person name="Thomas B.C."/>
            <person name="Baker B.J."/>
            <person name="Piceno Y.M."/>
            <person name="Andersen G.L."/>
            <person name="Banfield J.F."/>
        </authorList>
    </citation>
    <scope>NUCLEOTIDE SEQUENCE [LARGE SCALE GENOMIC DNA]</scope>
</reference>
<keyword evidence="3" id="KW-1133">Transmembrane helix</keyword>
<keyword evidence="3" id="KW-0472">Membrane</keyword>
<evidence type="ECO:0000313" key="4">
    <source>
        <dbReference type="EMBL" id="KUK86462.1"/>
    </source>
</evidence>
<feature type="region of interest" description="Disordered" evidence="2">
    <location>
        <begin position="269"/>
        <end position="298"/>
    </location>
</feature>
<dbReference type="Proteomes" id="UP000053467">
    <property type="component" value="Unassembled WGS sequence"/>
</dbReference>
<sequence length="751" mass="85879">MCPYLLNLLAKERGEMNKIRNCLSILRKIVFLIVILFFVFGYVWEGKAENKTENKICTSLEQLNETIDYQWEEAFAFVRDQIKFEPITGIMKSSQGVLWARAGNAIEQARLLKELLNLEGEKVRYAQGKLNEEKAVWLIKNIFPEEKKFYYPENVLLSVPSQDEEILSAIEDHYWVQILQDNQWIDLDPSFPNAKIGEAYADLDKTFYRIKKNMLTEFSISLKVEKTSFVENEVDDSEIETILEWQGKLEEVANLPISLTLIANFKSTSQEDGKQGSGGTPFGLFGGATSETEEEEEESIELTYRAELFLGEVIEEEGQFSQILAPPEEEKIERSIITKVWLQFVLQKPDEPTMEIERILFEKHQKDDRPSLFQRHSILVTANEIPFEAWEEDLSDILDKEKMDELKSGLEEIKSQIEEEKDLAALLEDSISLEKSWGPEAGHLINLIFASTSDKLTDDLGQALAVNSYYSWPRIIINSFEGYGDELQVYIDLCQDSKLAISCPGQAVRMKETFLYGRGVMESILEGKVIELLTRRRPLTTAYLMYKAAENNIPLRVYSYLEQDMLKNLKMPPYVAEKVMKTLDAQHFVIIPEESIEFDDHQRWGWWDLNPQNREVIGVLDTGLHQAMLERTILETKGVLSTDIALVLGVIVGVVDTQWTIASMILKYGELDKSALQEAKEYMKKIGGYLCPDILDEGTGVTVASISIEDCYSKEIGFEAGVKVDMGWCAKFTKGFKCASTTLLNYYLSEY</sequence>
<dbReference type="SUPFAM" id="SSF54001">
    <property type="entry name" value="Cysteine proteinases"/>
    <property type="match status" value="1"/>
</dbReference>